<organism evidence="14 15">
    <name type="scientific">Govanella unica</name>
    <dbReference type="NCBI Taxonomy" id="2975056"/>
    <lineage>
        <taxon>Bacteria</taxon>
        <taxon>Pseudomonadati</taxon>
        <taxon>Pseudomonadota</taxon>
        <taxon>Alphaproteobacteria</taxon>
        <taxon>Emcibacterales</taxon>
        <taxon>Govanellaceae</taxon>
        <taxon>Govanella</taxon>
    </lineage>
</organism>
<feature type="binding site" evidence="10">
    <location>
        <begin position="10"/>
        <end position="17"/>
    </location>
    <ligand>
        <name>ATP</name>
        <dbReference type="ChEBI" id="CHEBI:30616"/>
    </ligand>
</feature>
<dbReference type="InterPro" id="IPR027417">
    <property type="entry name" value="P-loop_NTPase"/>
</dbReference>
<comment type="function">
    <text evidence="2 10 12">Catalyzes the transfer of a dimethylallyl group onto the adenine at position 37 in tRNAs that read codons beginning with uridine, leading to the formation of N6-(dimethylallyl)adenosine (i(6)A).</text>
</comment>
<evidence type="ECO:0000256" key="10">
    <source>
        <dbReference type="HAMAP-Rule" id="MF_00185"/>
    </source>
</evidence>
<dbReference type="EC" id="2.5.1.75" evidence="10"/>
<evidence type="ECO:0000256" key="13">
    <source>
        <dbReference type="RuleBase" id="RU003785"/>
    </source>
</evidence>
<dbReference type="GO" id="GO:0006400">
    <property type="term" value="P:tRNA modification"/>
    <property type="evidence" value="ECO:0007669"/>
    <property type="project" value="TreeGrafter"/>
</dbReference>
<comment type="cofactor">
    <cofactor evidence="1 10">
        <name>Mg(2+)</name>
        <dbReference type="ChEBI" id="CHEBI:18420"/>
    </cofactor>
</comment>
<evidence type="ECO:0000256" key="9">
    <source>
        <dbReference type="ARBA" id="ARBA00049563"/>
    </source>
</evidence>
<evidence type="ECO:0000313" key="15">
    <source>
        <dbReference type="Proteomes" id="UP001141619"/>
    </source>
</evidence>
<evidence type="ECO:0000256" key="7">
    <source>
        <dbReference type="ARBA" id="ARBA00022840"/>
    </source>
</evidence>
<dbReference type="HAMAP" id="MF_00185">
    <property type="entry name" value="IPP_trans"/>
    <property type="match status" value="1"/>
</dbReference>
<feature type="region of interest" description="Interaction with substrate tRNA" evidence="10">
    <location>
        <begin position="35"/>
        <end position="38"/>
    </location>
</feature>
<dbReference type="SUPFAM" id="SSF52540">
    <property type="entry name" value="P-loop containing nucleoside triphosphate hydrolases"/>
    <property type="match status" value="2"/>
</dbReference>
<evidence type="ECO:0000256" key="4">
    <source>
        <dbReference type="ARBA" id="ARBA00022679"/>
    </source>
</evidence>
<evidence type="ECO:0000256" key="2">
    <source>
        <dbReference type="ARBA" id="ARBA00003213"/>
    </source>
</evidence>
<dbReference type="PANTHER" id="PTHR11088">
    <property type="entry name" value="TRNA DIMETHYLALLYLTRANSFERASE"/>
    <property type="match status" value="1"/>
</dbReference>
<dbReference type="GO" id="GO:0005524">
    <property type="term" value="F:ATP binding"/>
    <property type="evidence" value="ECO:0007669"/>
    <property type="project" value="UniProtKB-UniRule"/>
</dbReference>
<evidence type="ECO:0000256" key="1">
    <source>
        <dbReference type="ARBA" id="ARBA00001946"/>
    </source>
</evidence>
<reference evidence="14" key="1">
    <citation type="submission" date="2022-08" db="EMBL/GenBank/DDBJ databases">
        <authorList>
            <person name="Vandamme P."/>
            <person name="Hettiarachchi A."/>
            <person name="Peeters C."/>
            <person name="Cnockaert M."/>
            <person name="Carlier A."/>
        </authorList>
    </citation>
    <scope>NUCLEOTIDE SEQUENCE</scope>
    <source>
        <strain evidence="14">LMG 31809</strain>
    </source>
</reference>
<dbReference type="PANTHER" id="PTHR11088:SF60">
    <property type="entry name" value="TRNA DIMETHYLALLYLTRANSFERASE"/>
    <property type="match status" value="1"/>
</dbReference>
<gene>
    <name evidence="10 14" type="primary">miaA</name>
    <name evidence="14" type="ORF">NYP16_05905</name>
</gene>
<dbReference type="EMBL" id="JANWOI010000002">
    <property type="protein sequence ID" value="MDA5193486.1"/>
    <property type="molecule type" value="Genomic_DNA"/>
</dbReference>
<feature type="binding site" evidence="10">
    <location>
        <begin position="12"/>
        <end position="17"/>
    </location>
    <ligand>
        <name>substrate</name>
    </ligand>
</feature>
<dbReference type="Proteomes" id="UP001141619">
    <property type="component" value="Unassembled WGS sequence"/>
</dbReference>
<sequence length="307" mass="33796">MKKKVIFLGGPTASGKSALALALAEQARGVIINADSMQVYDALRIITARPSVEDEARVPHVLYGYRPASPACSAADWAADATRAIDEADLPIVTGGTGLYFRTLIDGISPIPDIPDAIRADIRSRMELEGAFALHRELDARDPIIAARLEPGDSQRIARALEVLTATGRPLSDWQREPNQGGLRNRTDLDLVCLALTPPRAELYERCDRRLALMMSEGGGLAEIKALMAQNLDPALPVMKALGVPEFIRHLSGNLSYEDALTFGQTATRQYAKRQLTWFRNQFSDWVSGDAQHLESFMAEIYSFIRF</sequence>
<feature type="site" description="Interaction with substrate tRNA" evidence="10">
    <location>
        <position position="119"/>
    </location>
</feature>
<keyword evidence="5 10" id="KW-0819">tRNA processing</keyword>
<comment type="caution">
    <text evidence="14">The sequence shown here is derived from an EMBL/GenBank/DDBJ whole genome shotgun (WGS) entry which is preliminary data.</text>
</comment>
<feature type="region of interest" description="Interaction with substrate tRNA" evidence="10">
    <location>
        <begin position="155"/>
        <end position="159"/>
    </location>
</feature>
<proteinExistence type="inferred from homology"/>
<protein>
    <recommendedName>
        <fullName evidence="10">tRNA dimethylallyltransferase</fullName>
        <ecNumber evidence="10">2.5.1.75</ecNumber>
    </recommendedName>
    <alternativeName>
        <fullName evidence="10">Dimethylallyl diphosphate:tRNA dimethylallyltransferase</fullName>
        <shortName evidence="10">DMAPP:tRNA dimethylallyltransferase</shortName>
        <shortName evidence="10">DMATase</shortName>
    </alternativeName>
    <alternativeName>
        <fullName evidence="10">Isopentenyl-diphosphate:tRNA isopentenyltransferase</fullName>
        <shortName evidence="10">IPP transferase</shortName>
        <shortName evidence="10">IPPT</shortName>
        <shortName evidence="10">IPTase</shortName>
    </alternativeName>
</protein>
<comment type="caution">
    <text evidence="10">Lacks conserved residue(s) required for the propagation of feature annotation.</text>
</comment>
<dbReference type="GO" id="GO:0052381">
    <property type="term" value="F:tRNA dimethylallyltransferase activity"/>
    <property type="evidence" value="ECO:0007669"/>
    <property type="project" value="UniProtKB-UniRule"/>
</dbReference>
<dbReference type="RefSeq" id="WP_274943188.1">
    <property type="nucleotide sequence ID" value="NZ_JANWOI010000002.1"/>
</dbReference>
<evidence type="ECO:0000256" key="8">
    <source>
        <dbReference type="ARBA" id="ARBA00022842"/>
    </source>
</evidence>
<comment type="similarity">
    <text evidence="3 10 13">Belongs to the IPP transferase family.</text>
</comment>
<keyword evidence="15" id="KW-1185">Reference proteome</keyword>
<keyword evidence="8 10" id="KW-0460">Magnesium</keyword>
<dbReference type="InterPro" id="IPR018022">
    <property type="entry name" value="IPT"/>
</dbReference>
<evidence type="ECO:0000256" key="12">
    <source>
        <dbReference type="RuleBase" id="RU003784"/>
    </source>
</evidence>
<dbReference type="Gene3D" id="1.10.20.140">
    <property type="match status" value="1"/>
</dbReference>
<comment type="catalytic activity">
    <reaction evidence="9 10 11">
        <text>adenosine(37) in tRNA + dimethylallyl diphosphate = N(6)-dimethylallyladenosine(37) in tRNA + diphosphate</text>
        <dbReference type="Rhea" id="RHEA:26482"/>
        <dbReference type="Rhea" id="RHEA-COMP:10162"/>
        <dbReference type="Rhea" id="RHEA-COMP:10375"/>
        <dbReference type="ChEBI" id="CHEBI:33019"/>
        <dbReference type="ChEBI" id="CHEBI:57623"/>
        <dbReference type="ChEBI" id="CHEBI:74411"/>
        <dbReference type="ChEBI" id="CHEBI:74415"/>
        <dbReference type="EC" id="2.5.1.75"/>
    </reaction>
</comment>
<evidence type="ECO:0000256" key="5">
    <source>
        <dbReference type="ARBA" id="ARBA00022694"/>
    </source>
</evidence>
<feature type="site" description="Interaction with substrate tRNA" evidence="10">
    <location>
        <position position="97"/>
    </location>
</feature>
<evidence type="ECO:0000256" key="3">
    <source>
        <dbReference type="ARBA" id="ARBA00005842"/>
    </source>
</evidence>
<dbReference type="NCBIfam" id="TIGR00174">
    <property type="entry name" value="miaA"/>
    <property type="match status" value="1"/>
</dbReference>
<reference evidence="14" key="2">
    <citation type="journal article" date="2023" name="Syst. Appl. Microbiol.">
        <title>Govania unica gen. nov., sp. nov., a rare biosphere bacterium that represents a novel family in the class Alphaproteobacteria.</title>
        <authorList>
            <person name="Vandamme P."/>
            <person name="Peeters C."/>
            <person name="Hettiarachchi A."/>
            <person name="Cnockaert M."/>
            <person name="Carlier A."/>
        </authorList>
    </citation>
    <scope>NUCLEOTIDE SEQUENCE</scope>
    <source>
        <strain evidence="14">LMG 31809</strain>
    </source>
</reference>
<evidence type="ECO:0000313" key="14">
    <source>
        <dbReference type="EMBL" id="MDA5193486.1"/>
    </source>
</evidence>
<dbReference type="AlphaFoldDB" id="A0A9X3Z6U5"/>
<keyword evidence="6 10" id="KW-0547">Nucleotide-binding</keyword>
<accession>A0A9X3Z6U5</accession>
<dbReference type="Gene3D" id="3.40.50.300">
    <property type="entry name" value="P-loop containing nucleotide triphosphate hydrolases"/>
    <property type="match status" value="1"/>
</dbReference>
<keyword evidence="4 10" id="KW-0808">Transferase</keyword>
<dbReference type="InterPro" id="IPR039657">
    <property type="entry name" value="Dimethylallyltransferase"/>
</dbReference>
<keyword evidence="7 10" id="KW-0067">ATP-binding</keyword>
<comment type="subunit">
    <text evidence="10">Monomer.</text>
</comment>
<evidence type="ECO:0000256" key="6">
    <source>
        <dbReference type="ARBA" id="ARBA00022741"/>
    </source>
</evidence>
<name>A0A9X3Z6U5_9PROT</name>
<evidence type="ECO:0000256" key="11">
    <source>
        <dbReference type="RuleBase" id="RU003783"/>
    </source>
</evidence>
<dbReference type="Pfam" id="PF01715">
    <property type="entry name" value="IPPT"/>
    <property type="match status" value="1"/>
</dbReference>